<gene>
    <name evidence="1" type="ORF">L1987_38976</name>
</gene>
<accession>A0ACB9HKR7</accession>
<proteinExistence type="predicted"/>
<comment type="caution">
    <text evidence="1">The sequence shown here is derived from an EMBL/GenBank/DDBJ whole genome shotgun (WGS) entry which is preliminary data.</text>
</comment>
<sequence>MTTTLQLKLRGVFLADDSPDNLTNPIGNIFSMLISVLSNFFQYLMDWINQEFQDLTNPVVKIFPKVVSTVSNFFQCLIGWFNQEFQNLKTPVVKIFSKAVFAVNNFFQYLIDLFNEEFPPETRDEQIRRLIIVATPYLIVAVVLVTCLYFGSFSWSILVGCFEAVKCLFSFIRNILNRCFNAVKCLLSCIRDILVKCFEAMCSFFNYIFPCLQRGTEVGIKMMKAPGKPLELIARAAFEANPAGYFRSLRVPNI</sequence>
<dbReference type="Proteomes" id="UP001056120">
    <property type="component" value="Linkage Group LG12"/>
</dbReference>
<reference evidence="2" key="1">
    <citation type="journal article" date="2022" name="Mol. Ecol. Resour.">
        <title>The genomes of chicory, endive, great burdock and yacon provide insights into Asteraceae palaeo-polyploidization history and plant inulin production.</title>
        <authorList>
            <person name="Fan W."/>
            <person name="Wang S."/>
            <person name="Wang H."/>
            <person name="Wang A."/>
            <person name="Jiang F."/>
            <person name="Liu H."/>
            <person name="Zhao H."/>
            <person name="Xu D."/>
            <person name="Zhang Y."/>
        </authorList>
    </citation>
    <scope>NUCLEOTIDE SEQUENCE [LARGE SCALE GENOMIC DNA]</scope>
    <source>
        <strain evidence="2">cv. Yunnan</strain>
    </source>
</reference>
<dbReference type="EMBL" id="CM042029">
    <property type="protein sequence ID" value="KAI3796309.1"/>
    <property type="molecule type" value="Genomic_DNA"/>
</dbReference>
<evidence type="ECO:0000313" key="2">
    <source>
        <dbReference type="Proteomes" id="UP001056120"/>
    </source>
</evidence>
<protein>
    <submittedName>
        <fullName evidence="1">Uncharacterized protein</fullName>
    </submittedName>
</protein>
<reference evidence="1 2" key="2">
    <citation type="journal article" date="2022" name="Mol. Ecol. Resour.">
        <title>The genomes of chicory, endive, great burdock and yacon provide insights into Asteraceae paleo-polyploidization history and plant inulin production.</title>
        <authorList>
            <person name="Fan W."/>
            <person name="Wang S."/>
            <person name="Wang H."/>
            <person name="Wang A."/>
            <person name="Jiang F."/>
            <person name="Liu H."/>
            <person name="Zhao H."/>
            <person name="Xu D."/>
            <person name="Zhang Y."/>
        </authorList>
    </citation>
    <scope>NUCLEOTIDE SEQUENCE [LARGE SCALE GENOMIC DNA]</scope>
    <source>
        <strain evidence="2">cv. Yunnan</strain>
        <tissue evidence="1">Leaves</tissue>
    </source>
</reference>
<name>A0ACB9HKR7_9ASTR</name>
<evidence type="ECO:0000313" key="1">
    <source>
        <dbReference type="EMBL" id="KAI3796309.1"/>
    </source>
</evidence>
<organism evidence="1 2">
    <name type="scientific">Smallanthus sonchifolius</name>
    <dbReference type="NCBI Taxonomy" id="185202"/>
    <lineage>
        <taxon>Eukaryota</taxon>
        <taxon>Viridiplantae</taxon>
        <taxon>Streptophyta</taxon>
        <taxon>Embryophyta</taxon>
        <taxon>Tracheophyta</taxon>
        <taxon>Spermatophyta</taxon>
        <taxon>Magnoliopsida</taxon>
        <taxon>eudicotyledons</taxon>
        <taxon>Gunneridae</taxon>
        <taxon>Pentapetalae</taxon>
        <taxon>asterids</taxon>
        <taxon>campanulids</taxon>
        <taxon>Asterales</taxon>
        <taxon>Asteraceae</taxon>
        <taxon>Asteroideae</taxon>
        <taxon>Heliantheae alliance</taxon>
        <taxon>Millerieae</taxon>
        <taxon>Smallanthus</taxon>
    </lineage>
</organism>
<keyword evidence="2" id="KW-1185">Reference proteome</keyword>